<dbReference type="AlphaFoldDB" id="A0A3B0YLT6"/>
<protein>
    <submittedName>
        <fullName evidence="2">ParA-like protein</fullName>
    </submittedName>
</protein>
<dbReference type="InterPro" id="IPR025669">
    <property type="entry name" value="AAA_dom"/>
</dbReference>
<dbReference type="Gene3D" id="3.40.50.300">
    <property type="entry name" value="P-loop containing nucleotide triphosphate hydrolases"/>
    <property type="match status" value="1"/>
</dbReference>
<organism evidence="2">
    <name type="scientific">hydrothermal vent metagenome</name>
    <dbReference type="NCBI Taxonomy" id="652676"/>
    <lineage>
        <taxon>unclassified sequences</taxon>
        <taxon>metagenomes</taxon>
        <taxon>ecological metagenomes</taxon>
    </lineage>
</organism>
<dbReference type="CDD" id="cd02042">
    <property type="entry name" value="ParAB_family"/>
    <property type="match status" value="1"/>
</dbReference>
<evidence type="ECO:0000259" key="1">
    <source>
        <dbReference type="Pfam" id="PF13614"/>
    </source>
</evidence>
<dbReference type="PANTHER" id="PTHR13696">
    <property type="entry name" value="P-LOOP CONTAINING NUCLEOSIDE TRIPHOSPHATE HYDROLASE"/>
    <property type="match status" value="1"/>
</dbReference>
<dbReference type="Pfam" id="PF13614">
    <property type="entry name" value="AAA_31"/>
    <property type="match status" value="1"/>
</dbReference>
<dbReference type="InterPro" id="IPR027417">
    <property type="entry name" value="P-loop_NTPase"/>
</dbReference>
<sequence>MSVPILTFFNNKGGVGKTSLIYHLAWTFSRLRKRVVVVDLDPQSNLTSAFLDEDNIERVWNTEIDGSTIYQCVKPLTGVGDLVEPELQNISNDLYLIPGDVGLSGYEDTLSNEWPNSMGDNNLYRPMRILSSFWQVMQMAANKVQADIILVDVGPNMGAINRSVLIATDYVVIPLGADLFSLQGLKNLGPTLRSWKNLWKKRLENWSNNPEKENYPDFQLPEGKMNPIGYLCQQHGVRLSRPVKAYDKWVNRIPAAYREFIKQEPSASTVQLQDDPYCLATIRHYRSLIPMAQEHRKPIFNLTSADGAIGSHANAVQDAKRDFNQLAQRIAREIGFKL</sequence>
<feature type="domain" description="AAA" evidence="1">
    <location>
        <begin position="5"/>
        <end position="203"/>
    </location>
</feature>
<reference evidence="2" key="1">
    <citation type="submission" date="2018-06" db="EMBL/GenBank/DDBJ databases">
        <authorList>
            <person name="Zhirakovskaya E."/>
        </authorList>
    </citation>
    <scope>NUCLEOTIDE SEQUENCE</scope>
</reference>
<accession>A0A3B0YLT6</accession>
<dbReference type="EMBL" id="UOFN01000079">
    <property type="protein sequence ID" value="VAW77590.1"/>
    <property type="molecule type" value="Genomic_DNA"/>
</dbReference>
<evidence type="ECO:0000313" key="2">
    <source>
        <dbReference type="EMBL" id="VAW77590.1"/>
    </source>
</evidence>
<proteinExistence type="predicted"/>
<gene>
    <name evidence="2" type="ORF">MNBD_GAMMA15-1010</name>
</gene>
<dbReference type="SUPFAM" id="SSF52540">
    <property type="entry name" value="P-loop containing nucleoside triphosphate hydrolases"/>
    <property type="match status" value="1"/>
</dbReference>
<dbReference type="PANTHER" id="PTHR13696:SF99">
    <property type="entry name" value="COBYRINIC ACID AC-DIAMIDE SYNTHASE"/>
    <property type="match status" value="1"/>
</dbReference>
<name>A0A3B0YLT6_9ZZZZ</name>
<dbReference type="InterPro" id="IPR050678">
    <property type="entry name" value="DNA_Partitioning_ATPase"/>
</dbReference>